<sequence length="103" mass="11775">MPKALIKELRRCVGLVKSMHRLKLLLGITAYTAAVPRSGFQRHYDLVVTGDVDLATHELLRNNYQSSRVSPTMAHIDYRLINKLEMLGLYRVFSLMVSWCLLG</sequence>
<gene>
    <name evidence="1" type="ORF">Vsou_02850</name>
</gene>
<dbReference type="RefSeq" id="WP_054844511.1">
    <property type="nucleotide sequence ID" value="NZ_AP026830.1"/>
</dbReference>
<dbReference type="EMBL" id="AP026830">
    <property type="protein sequence ID" value="BDR91192.1"/>
    <property type="molecule type" value="Genomic_DNA"/>
</dbReference>
<evidence type="ECO:0000313" key="2">
    <source>
        <dbReference type="Proteomes" id="UP001060771"/>
    </source>
</evidence>
<name>A0ABM8BJT0_9CREN</name>
<keyword evidence="2" id="KW-1185">Reference proteome</keyword>
<dbReference type="GeneID" id="76205837"/>
<proteinExistence type="predicted"/>
<accession>A0ABM8BJT0</accession>
<organism evidence="1 2">
    <name type="scientific">Vulcanisaeta souniana JCM 11219</name>
    <dbReference type="NCBI Taxonomy" id="1293586"/>
    <lineage>
        <taxon>Archaea</taxon>
        <taxon>Thermoproteota</taxon>
        <taxon>Thermoprotei</taxon>
        <taxon>Thermoproteales</taxon>
        <taxon>Thermoproteaceae</taxon>
        <taxon>Vulcanisaeta</taxon>
    </lineage>
</organism>
<reference evidence="2" key="1">
    <citation type="submission" date="2022-09" db="EMBL/GenBank/DDBJ databases">
        <title>Complete genome sequence of Vulcanisaeta souniana.</title>
        <authorList>
            <person name="Kato S."/>
            <person name="Itoh T."/>
            <person name="Ohkuma M."/>
        </authorList>
    </citation>
    <scope>NUCLEOTIDE SEQUENCE [LARGE SCALE GENOMIC DNA]</scope>
    <source>
        <strain evidence="2">JCM 11219</strain>
    </source>
</reference>
<evidence type="ECO:0000313" key="1">
    <source>
        <dbReference type="EMBL" id="BDR91192.1"/>
    </source>
</evidence>
<protein>
    <submittedName>
        <fullName evidence="1">Uncharacterized protein</fullName>
    </submittedName>
</protein>
<dbReference type="Proteomes" id="UP001060771">
    <property type="component" value="Chromosome"/>
</dbReference>